<reference evidence="2" key="2">
    <citation type="journal article" date="2015" name="Data Brief">
        <title>Shoot transcriptome of the giant reed, Arundo donax.</title>
        <authorList>
            <person name="Barrero R.A."/>
            <person name="Guerrero F.D."/>
            <person name="Moolhuijzen P."/>
            <person name="Goolsby J.A."/>
            <person name="Tidwell J."/>
            <person name="Bellgard S.E."/>
            <person name="Bellgard M.I."/>
        </authorList>
    </citation>
    <scope>NUCLEOTIDE SEQUENCE</scope>
    <source>
        <tissue evidence="2">Shoot tissue taken approximately 20 cm above the soil surface</tissue>
    </source>
</reference>
<dbReference type="AlphaFoldDB" id="A0A0A9DRV6"/>
<proteinExistence type="predicted"/>
<accession>A0A0A9DRV6</accession>
<evidence type="ECO:0000256" key="1">
    <source>
        <dbReference type="SAM" id="MobiDB-lite"/>
    </source>
</evidence>
<evidence type="ECO:0000313" key="2">
    <source>
        <dbReference type="EMBL" id="JAD88400.1"/>
    </source>
</evidence>
<name>A0A0A9DRV6_ARUDO</name>
<feature type="compositionally biased region" description="Basic residues" evidence="1">
    <location>
        <begin position="1"/>
        <end position="11"/>
    </location>
</feature>
<organism evidence="2">
    <name type="scientific">Arundo donax</name>
    <name type="common">Giant reed</name>
    <name type="synonym">Donax arundinaceus</name>
    <dbReference type="NCBI Taxonomy" id="35708"/>
    <lineage>
        <taxon>Eukaryota</taxon>
        <taxon>Viridiplantae</taxon>
        <taxon>Streptophyta</taxon>
        <taxon>Embryophyta</taxon>
        <taxon>Tracheophyta</taxon>
        <taxon>Spermatophyta</taxon>
        <taxon>Magnoliopsida</taxon>
        <taxon>Liliopsida</taxon>
        <taxon>Poales</taxon>
        <taxon>Poaceae</taxon>
        <taxon>PACMAD clade</taxon>
        <taxon>Arundinoideae</taxon>
        <taxon>Arundineae</taxon>
        <taxon>Arundo</taxon>
    </lineage>
</organism>
<protein>
    <submittedName>
        <fullName evidence="2">Uncharacterized protein</fullName>
    </submittedName>
</protein>
<feature type="region of interest" description="Disordered" evidence="1">
    <location>
        <begin position="1"/>
        <end position="83"/>
    </location>
</feature>
<sequence length="83" mass="9548">MGPWMRWRRRTQAAAAGPVGGGSSGPGPRARWTDRRRRPERSSQRWQPPLWRRRAGGCSRCPRRWCSPAGTRWRRSRPGPAEA</sequence>
<dbReference type="EMBL" id="GBRH01209495">
    <property type="protein sequence ID" value="JAD88400.1"/>
    <property type="molecule type" value="Transcribed_RNA"/>
</dbReference>
<reference evidence="2" key="1">
    <citation type="submission" date="2014-09" db="EMBL/GenBank/DDBJ databases">
        <authorList>
            <person name="Magalhaes I.L.F."/>
            <person name="Oliveira U."/>
            <person name="Santos F.R."/>
            <person name="Vidigal T.H.D.A."/>
            <person name="Brescovit A.D."/>
            <person name="Santos A.J."/>
        </authorList>
    </citation>
    <scope>NUCLEOTIDE SEQUENCE</scope>
    <source>
        <tissue evidence="2">Shoot tissue taken approximately 20 cm above the soil surface</tissue>
    </source>
</reference>